<dbReference type="RefSeq" id="WP_109271628.1">
    <property type="nucleotide sequence ID" value="NZ_QFFF01000001.1"/>
</dbReference>
<dbReference type="AlphaFoldDB" id="A0A2U2J574"/>
<name>A0A2U2J574_9SPHN</name>
<dbReference type="Proteomes" id="UP000245916">
    <property type="component" value="Unassembled WGS sequence"/>
</dbReference>
<sequence>MSANLSRSKRDEKRRAARLAELKPFLVPGWQISSDNLRVVAVATVLGFYQRGQEMLLKCGRRDCHRRVEIDFRAAVQAGRGDQPPQHLIQALRCGHWDGCKLEEVSAIYPKGVPLVAYLNDKDVLIAIACEQCPARVLLPPRAIIERLKQARRGDGSTGILELGRRIRGPCRRCGGREFRSEVLPPKAPGRR</sequence>
<dbReference type="EMBL" id="QFFF01000001">
    <property type="protein sequence ID" value="PWG03490.1"/>
    <property type="molecule type" value="Genomic_DNA"/>
</dbReference>
<evidence type="ECO:0000313" key="1">
    <source>
        <dbReference type="EMBL" id="PWG03490.1"/>
    </source>
</evidence>
<dbReference type="OrthoDB" id="9849516at2"/>
<gene>
    <name evidence="1" type="ORF">DF286_11875</name>
</gene>
<comment type="caution">
    <text evidence="1">The sequence shown here is derived from an EMBL/GenBank/DDBJ whole genome shotgun (WGS) entry which is preliminary data.</text>
</comment>
<organism evidence="1 2">
    <name type="scientific">Allosphingosinicella humi</name>
    <dbReference type="NCBI Taxonomy" id="2068657"/>
    <lineage>
        <taxon>Bacteria</taxon>
        <taxon>Pseudomonadati</taxon>
        <taxon>Pseudomonadota</taxon>
        <taxon>Alphaproteobacteria</taxon>
        <taxon>Sphingomonadales</taxon>
        <taxon>Sphingomonadaceae</taxon>
        <taxon>Allosphingosinicella</taxon>
    </lineage>
</organism>
<proteinExistence type="predicted"/>
<protein>
    <submittedName>
        <fullName evidence="1">Uncharacterized protein</fullName>
    </submittedName>
</protein>
<evidence type="ECO:0000313" key="2">
    <source>
        <dbReference type="Proteomes" id="UP000245916"/>
    </source>
</evidence>
<reference evidence="1 2" key="1">
    <citation type="submission" date="2018-05" db="EMBL/GenBank/DDBJ databases">
        <title>Genome of Sphingosinicella humi QZX222.</title>
        <authorList>
            <person name="Qiao Z."/>
            <person name="Wang G."/>
        </authorList>
    </citation>
    <scope>NUCLEOTIDE SEQUENCE [LARGE SCALE GENOMIC DNA]</scope>
    <source>
        <strain evidence="1 2">QZX222</strain>
    </source>
</reference>
<accession>A0A2U2J574</accession>
<keyword evidence="2" id="KW-1185">Reference proteome</keyword>